<organism evidence="12 13">
    <name type="scientific">Flavobacterium lacus</name>
    <dbReference type="NCBI Taxonomy" id="1353778"/>
    <lineage>
        <taxon>Bacteria</taxon>
        <taxon>Pseudomonadati</taxon>
        <taxon>Bacteroidota</taxon>
        <taxon>Flavobacteriia</taxon>
        <taxon>Flavobacteriales</taxon>
        <taxon>Flavobacteriaceae</taxon>
        <taxon>Flavobacterium</taxon>
    </lineage>
</organism>
<protein>
    <recommendedName>
        <fullName evidence="3">cysteine desulfurase</fullName>
        <ecNumber evidence="3">2.8.1.7</ecNumber>
    </recommendedName>
</protein>
<dbReference type="Pfam" id="PF00266">
    <property type="entry name" value="Aminotran_5"/>
    <property type="match status" value="1"/>
</dbReference>
<evidence type="ECO:0000313" key="13">
    <source>
        <dbReference type="Proteomes" id="UP000249518"/>
    </source>
</evidence>
<evidence type="ECO:0000256" key="7">
    <source>
        <dbReference type="ARBA" id="ARBA00023004"/>
    </source>
</evidence>
<dbReference type="GO" id="GO:0031071">
    <property type="term" value="F:cysteine desulfurase activity"/>
    <property type="evidence" value="ECO:0007669"/>
    <property type="project" value="UniProtKB-EC"/>
</dbReference>
<keyword evidence="8" id="KW-0411">Iron-sulfur</keyword>
<dbReference type="SUPFAM" id="SSF53383">
    <property type="entry name" value="PLP-dependent transferases"/>
    <property type="match status" value="1"/>
</dbReference>
<evidence type="ECO:0000256" key="3">
    <source>
        <dbReference type="ARBA" id="ARBA00012239"/>
    </source>
</evidence>
<dbReference type="GO" id="GO:0051536">
    <property type="term" value="F:iron-sulfur cluster binding"/>
    <property type="evidence" value="ECO:0007669"/>
    <property type="project" value="UniProtKB-KW"/>
</dbReference>
<dbReference type="EMBL" id="QLSV01000010">
    <property type="protein sequence ID" value="RAR47281.1"/>
    <property type="molecule type" value="Genomic_DNA"/>
</dbReference>
<keyword evidence="6" id="KW-0663">Pyridoxal phosphate</keyword>
<dbReference type="OrthoDB" id="9808002at2"/>
<dbReference type="PANTHER" id="PTHR11601">
    <property type="entry name" value="CYSTEINE DESULFURYLASE FAMILY MEMBER"/>
    <property type="match status" value="1"/>
</dbReference>
<name>A0A328WM20_9FLAO</name>
<evidence type="ECO:0000256" key="6">
    <source>
        <dbReference type="ARBA" id="ARBA00022898"/>
    </source>
</evidence>
<dbReference type="GO" id="GO:0046872">
    <property type="term" value="F:metal ion binding"/>
    <property type="evidence" value="ECO:0007669"/>
    <property type="project" value="UniProtKB-KW"/>
</dbReference>
<comment type="caution">
    <text evidence="12">The sequence shown here is derived from an EMBL/GenBank/DDBJ whole genome shotgun (WGS) entry which is preliminary data.</text>
</comment>
<evidence type="ECO:0000256" key="2">
    <source>
        <dbReference type="ARBA" id="ARBA00006490"/>
    </source>
</evidence>
<evidence type="ECO:0000256" key="8">
    <source>
        <dbReference type="ARBA" id="ARBA00023014"/>
    </source>
</evidence>
<accession>A0A328WM20</accession>
<evidence type="ECO:0000256" key="4">
    <source>
        <dbReference type="ARBA" id="ARBA00022679"/>
    </source>
</evidence>
<dbReference type="PROSITE" id="PS00595">
    <property type="entry name" value="AA_TRANSFER_CLASS_5"/>
    <property type="match status" value="1"/>
</dbReference>
<keyword evidence="7" id="KW-0408">Iron</keyword>
<dbReference type="Proteomes" id="UP000249518">
    <property type="component" value="Unassembled WGS sequence"/>
</dbReference>
<comment type="catalytic activity">
    <reaction evidence="9">
        <text>(sulfur carrier)-H + L-cysteine = (sulfur carrier)-SH + L-alanine</text>
        <dbReference type="Rhea" id="RHEA:43892"/>
        <dbReference type="Rhea" id="RHEA-COMP:14737"/>
        <dbReference type="Rhea" id="RHEA-COMP:14739"/>
        <dbReference type="ChEBI" id="CHEBI:29917"/>
        <dbReference type="ChEBI" id="CHEBI:35235"/>
        <dbReference type="ChEBI" id="CHEBI:57972"/>
        <dbReference type="ChEBI" id="CHEBI:64428"/>
        <dbReference type="EC" id="2.8.1.7"/>
    </reaction>
</comment>
<reference evidence="12 13" key="1">
    <citation type="submission" date="2018-06" db="EMBL/GenBank/DDBJ databases">
        <title>Genomic Encyclopedia of Type Strains, Phase III (KMG-III): the genomes of soil and plant-associated and newly described type strains.</title>
        <authorList>
            <person name="Whitman W."/>
        </authorList>
    </citation>
    <scope>NUCLEOTIDE SEQUENCE [LARGE SCALE GENOMIC DNA]</scope>
    <source>
        <strain evidence="12 13">CGMCC 1.12504</strain>
    </source>
</reference>
<dbReference type="Gene3D" id="1.10.260.50">
    <property type="match status" value="1"/>
</dbReference>
<dbReference type="PANTHER" id="PTHR11601:SF34">
    <property type="entry name" value="CYSTEINE DESULFURASE"/>
    <property type="match status" value="1"/>
</dbReference>
<evidence type="ECO:0000256" key="10">
    <source>
        <dbReference type="RuleBase" id="RU004504"/>
    </source>
</evidence>
<sequence>MNKIYLDNASTTPIRPEVIQEMANVMQTEFGNPSSTHSFGRGAKVILESARKSIAKQLNCSGQEIIFTSSGTEANNWILRNAVTKIGVKRIISTKIEHHAVLYPILELQKEFGIEVEFLAILANGHLDYLQLATLLEDPKSTLVSLMHVNNETGVVLDLNRVGELCKSANAYFHSDTVQSMGKTEIDLQEIQVDFLVASAHKFHGPKGVGFAYIKKNTTISPLIFGGEQEKGLRAGTEAVHQIAGMAKALEIAYQNLGNERNAIFELKKYTIEQLMNQFHLLKFNGGFETFYSILNIQLPFAPEKTAMILFELDMKGIAASRGSACQSGSIKPSHVLAEILSEEELRKPSLRISFNHQNTREEIDYFISCLAAM</sequence>
<feature type="domain" description="Aminotransferase class V" evidence="11">
    <location>
        <begin position="4"/>
        <end position="367"/>
    </location>
</feature>
<gene>
    <name evidence="12" type="ORF">B0I10_11075</name>
</gene>
<keyword evidence="4" id="KW-0808">Transferase</keyword>
<proteinExistence type="inferred from homology"/>
<comment type="similarity">
    <text evidence="2">Belongs to the class-V pyridoxal-phosphate-dependent aminotransferase family. NifS/IscS subfamily.</text>
</comment>
<dbReference type="InterPro" id="IPR015422">
    <property type="entry name" value="PyrdxlP-dep_Trfase_small"/>
</dbReference>
<dbReference type="InterPro" id="IPR000192">
    <property type="entry name" value="Aminotrans_V_dom"/>
</dbReference>
<dbReference type="PIRSF" id="PIRSF005572">
    <property type="entry name" value="NifS"/>
    <property type="match status" value="1"/>
</dbReference>
<keyword evidence="5" id="KW-0479">Metal-binding</keyword>
<dbReference type="RefSeq" id="WP_112086555.1">
    <property type="nucleotide sequence ID" value="NZ_QLSV01000010.1"/>
</dbReference>
<evidence type="ECO:0000313" key="12">
    <source>
        <dbReference type="EMBL" id="RAR47281.1"/>
    </source>
</evidence>
<dbReference type="InterPro" id="IPR016454">
    <property type="entry name" value="Cysteine_dSase"/>
</dbReference>
<dbReference type="InterPro" id="IPR015424">
    <property type="entry name" value="PyrdxlP-dep_Trfase"/>
</dbReference>
<dbReference type="InterPro" id="IPR015421">
    <property type="entry name" value="PyrdxlP-dep_Trfase_major"/>
</dbReference>
<evidence type="ECO:0000259" key="11">
    <source>
        <dbReference type="Pfam" id="PF00266"/>
    </source>
</evidence>
<comment type="cofactor">
    <cofactor evidence="1 10">
        <name>pyridoxal 5'-phosphate</name>
        <dbReference type="ChEBI" id="CHEBI:597326"/>
    </cofactor>
</comment>
<evidence type="ECO:0000256" key="5">
    <source>
        <dbReference type="ARBA" id="ARBA00022723"/>
    </source>
</evidence>
<dbReference type="Gene3D" id="3.90.1150.10">
    <property type="entry name" value="Aspartate Aminotransferase, domain 1"/>
    <property type="match status" value="1"/>
</dbReference>
<dbReference type="InterPro" id="IPR020578">
    <property type="entry name" value="Aminotrans_V_PyrdxlP_BS"/>
</dbReference>
<dbReference type="Gene3D" id="3.40.640.10">
    <property type="entry name" value="Type I PLP-dependent aspartate aminotransferase-like (Major domain)"/>
    <property type="match status" value="1"/>
</dbReference>
<evidence type="ECO:0000256" key="1">
    <source>
        <dbReference type="ARBA" id="ARBA00001933"/>
    </source>
</evidence>
<dbReference type="AlphaFoldDB" id="A0A328WM20"/>
<evidence type="ECO:0000256" key="9">
    <source>
        <dbReference type="ARBA" id="ARBA00050776"/>
    </source>
</evidence>
<keyword evidence="13" id="KW-1185">Reference proteome</keyword>
<dbReference type="EC" id="2.8.1.7" evidence="3"/>